<evidence type="ECO:0000313" key="1">
    <source>
        <dbReference type="EMBL" id="NEA21599.1"/>
    </source>
</evidence>
<gene>
    <name evidence="1" type="ORF">G3I70_03665</name>
    <name evidence="2" type="ORF">G3I70_08655</name>
</gene>
<dbReference type="RefSeq" id="WP_163053224.1">
    <property type="nucleotide sequence ID" value="NZ_JAAGLI010000093.1"/>
</dbReference>
<dbReference type="Proteomes" id="UP000475532">
    <property type="component" value="Unassembled WGS sequence"/>
</dbReference>
<name>A0A6L9QAP4_9ACTN</name>
<evidence type="ECO:0000313" key="2">
    <source>
        <dbReference type="EMBL" id="NEA22559.1"/>
    </source>
</evidence>
<comment type="caution">
    <text evidence="2">The sequence shown here is derived from an EMBL/GenBank/DDBJ whole genome shotgun (WGS) entry which is preliminary data.</text>
</comment>
<proteinExistence type="predicted"/>
<organism evidence="2 3">
    <name type="scientific">Actinomadura bangladeshensis</name>
    <dbReference type="NCBI Taxonomy" id="453573"/>
    <lineage>
        <taxon>Bacteria</taxon>
        <taxon>Bacillati</taxon>
        <taxon>Actinomycetota</taxon>
        <taxon>Actinomycetes</taxon>
        <taxon>Streptosporangiales</taxon>
        <taxon>Thermomonosporaceae</taxon>
        <taxon>Actinomadura</taxon>
    </lineage>
</organism>
<evidence type="ECO:0000313" key="3">
    <source>
        <dbReference type="Proteomes" id="UP000475532"/>
    </source>
</evidence>
<sequence>MTERAASPAEELAQLVTELCDQVITDEAVTRYKDVRRGGDRTVRVVDPDARHRTRDVGLLDQLHAIKSAKTTVPVKIYQWVSDHRGETGDGWDDRCRAAREGRNCAHGQWTHVRTEQRPAGRYGVVTAGAAVPGGSPGWDRDGALNPLRSLGFESATPATSAVELYDDIRRGIDRLRCDLRAAAGRTWSGRKAPTEALRECVGLLLDVDDDTAKAAVQQVRGWVSTCRIFLGYDAPIVKLRDLVCGQCGGGLHVRADASTAVWCAGHPPVPVEGPALPGVDWPPVKLPAVPGCGERYPRGSWIRLLEQAAKAG</sequence>
<accession>A0A6L9QAP4</accession>
<dbReference type="AlphaFoldDB" id="A0A6L9QAP4"/>
<dbReference type="EMBL" id="JAAGLI010000093">
    <property type="protein sequence ID" value="NEA21599.1"/>
    <property type="molecule type" value="Genomic_DNA"/>
</dbReference>
<reference evidence="2 3" key="1">
    <citation type="submission" date="2020-01" db="EMBL/GenBank/DDBJ databases">
        <title>Insect and environment-associated Actinomycetes.</title>
        <authorList>
            <person name="Currrie C."/>
            <person name="Chevrette M."/>
            <person name="Carlson C."/>
            <person name="Stubbendieck R."/>
            <person name="Wendt-Pienkowski E."/>
        </authorList>
    </citation>
    <scope>NUCLEOTIDE SEQUENCE [LARGE SCALE GENOMIC DNA]</scope>
    <source>
        <strain evidence="2 3">SID10258</strain>
    </source>
</reference>
<dbReference type="EMBL" id="JAAGLI010000213">
    <property type="protein sequence ID" value="NEA22559.1"/>
    <property type="molecule type" value="Genomic_DNA"/>
</dbReference>
<protein>
    <submittedName>
        <fullName evidence="2">Uncharacterized protein</fullName>
    </submittedName>
</protein>